<dbReference type="Proteomes" id="UP000799770">
    <property type="component" value="Unassembled WGS sequence"/>
</dbReference>
<dbReference type="EMBL" id="ML977316">
    <property type="protein sequence ID" value="KAF2118652.1"/>
    <property type="molecule type" value="Genomic_DNA"/>
</dbReference>
<dbReference type="GO" id="GO:0010106">
    <property type="term" value="P:cellular response to iron ion starvation"/>
    <property type="evidence" value="ECO:0007669"/>
    <property type="project" value="TreeGrafter"/>
</dbReference>
<protein>
    <submittedName>
        <fullName evidence="5">Cupredoxin</fullName>
    </submittedName>
</protein>
<dbReference type="PANTHER" id="PTHR11709:SF361">
    <property type="entry name" value="IRON TRANSPORT MULTICOPPER OXIDASE FET3"/>
    <property type="match status" value="1"/>
</dbReference>
<organism evidence="5 6">
    <name type="scientific">Lophiotrema nucula</name>
    <dbReference type="NCBI Taxonomy" id="690887"/>
    <lineage>
        <taxon>Eukaryota</taxon>
        <taxon>Fungi</taxon>
        <taxon>Dikarya</taxon>
        <taxon>Ascomycota</taxon>
        <taxon>Pezizomycotina</taxon>
        <taxon>Dothideomycetes</taxon>
        <taxon>Pleosporomycetidae</taxon>
        <taxon>Pleosporales</taxon>
        <taxon>Lophiotremataceae</taxon>
        <taxon>Lophiotrema</taxon>
    </lineage>
</organism>
<dbReference type="CDD" id="cd13877">
    <property type="entry name" value="CuRO_2_Fet3p_like"/>
    <property type="match status" value="1"/>
</dbReference>
<evidence type="ECO:0000313" key="6">
    <source>
        <dbReference type="Proteomes" id="UP000799770"/>
    </source>
</evidence>
<dbReference type="GO" id="GO:0005507">
    <property type="term" value="F:copper ion binding"/>
    <property type="evidence" value="ECO:0007669"/>
    <property type="project" value="InterPro"/>
</dbReference>
<accession>A0A6A5ZGN1</accession>
<evidence type="ECO:0000313" key="5">
    <source>
        <dbReference type="EMBL" id="KAF2118652.1"/>
    </source>
</evidence>
<evidence type="ECO:0000259" key="4">
    <source>
        <dbReference type="Pfam" id="PF07731"/>
    </source>
</evidence>
<dbReference type="InterPro" id="IPR044130">
    <property type="entry name" value="CuRO_2_Fet3-like"/>
</dbReference>
<dbReference type="InterPro" id="IPR008972">
    <property type="entry name" value="Cupredoxin"/>
</dbReference>
<dbReference type="GO" id="GO:0033215">
    <property type="term" value="P:reductive iron assimilation"/>
    <property type="evidence" value="ECO:0007669"/>
    <property type="project" value="TreeGrafter"/>
</dbReference>
<dbReference type="InterPro" id="IPR011706">
    <property type="entry name" value="Cu-oxidase_C"/>
</dbReference>
<feature type="domain" description="Plastocyanin-like" evidence="3">
    <location>
        <begin position="89"/>
        <end position="205"/>
    </location>
</feature>
<gene>
    <name evidence="5" type="ORF">BDV96DRAFT_610656</name>
</gene>
<evidence type="ECO:0000259" key="3">
    <source>
        <dbReference type="Pfam" id="PF00394"/>
    </source>
</evidence>
<reference evidence="5" key="1">
    <citation type="journal article" date="2020" name="Stud. Mycol.">
        <title>101 Dothideomycetes genomes: a test case for predicting lifestyles and emergence of pathogens.</title>
        <authorList>
            <person name="Haridas S."/>
            <person name="Albert R."/>
            <person name="Binder M."/>
            <person name="Bloem J."/>
            <person name="Labutti K."/>
            <person name="Salamov A."/>
            <person name="Andreopoulos B."/>
            <person name="Baker S."/>
            <person name="Barry K."/>
            <person name="Bills G."/>
            <person name="Bluhm B."/>
            <person name="Cannon C."/>
            <person name="Castanera R."/>
            <person name="Culley D."/>
            <person name="Daum C."/>
            <person name="Ezra D."/>
            <person name="Gonzalez J."/>
            <person name="Henrissat B."/>
            <person name="Kuo A."/>
            <person name="Liang C."/>
            <person name="Lipzen A."/>
            <person name="Lutzoni F."/>
            <person name="Magnuson J."/>
            <person name="Mondo S."/>
            <person name="Nolan M."/>
            <person name="Ohm R."/>
            <person name="Pangilinan J."/>
            <person name="Park H.-J."/>
            <person name="Ramirez L."/>
            <person name="Alfaro M."/>
            <person name="Sun H."/>
            <person name="Tritt A."/>
            <person name="Yoshinaga Y."/>
            <person name="Zwiers L.-H."/>
            <person name="Turgeon B."/>
            <person name="Goodwin S."/>
            <person name="Spatafora J."/>
            <person name="Crous P."/>
            <person name="Grigoriev I."/>
        </authorList>
    </citation>
    <scope>NUCLEOTIDE SEQUENCE</scope>
    <source>
        <strain evidence="5">CBS 627.86</strain>
    </source>
</reference>
<dbReference type="PANTHER" id="PTHR11709">
    <property type="entry name" value="MULTI-COPPER OXIDASE"/>
    <property type="match status" value="1"/>
</dbReference>
<name>A0A6A5ZGN1_9PLEO</name>
<dbReference type="SUPFAM" id="SSF49503">
    <property type="entry name" value="Cupredoxins"/>
    <property type="match status" value="3"/>
</dbReference>
<dbReference type="InterPro" id="IPR001117">
    <property type="entry name" value="Cu-oxidase_2nd"/>
</dbReference>
<dbReference type="Gene3D" id="2.60.40.420">
    <property type="entry name" value="Cupredoxins - blue copper proteins"/>
    <property type="match status" value="3"/>
</dbReference>
<comment type="similarity">
    <text evidence="1">Belongs to the multicopper oxidase family.</text>
</comment>
<dbReference type="OrthoDB" id="2121828at2759"/>
<dbReference type="GO" id="GO:0004322">
    <property type="term" value="F:ferroxidase activity"/>
    <property type="evidence" value="ECO:0007669"/>
    <property type="project" value="TreeGrafter"/>
</dbReference>
<dbReference type="GO" id="GO:0033573">
    <property type="term" value="C:high-affinity iron permease complex"/>
    <property type="evidence" value="ECO:0007669"/>
    <property type="project" value="TreeGrafter"/>
</dbReference>
<dbReference type="InterPro" id="IPR045087">
    <property type="entry name" value="Cu-oxidase_fam"/>
</dbReference>
<dbReference type="Pfam" id="PF07731">
    <property type="entry name" value="Cu-oxidase_2"/>
    <property type="match status" value="1"/>
</dbReference>
<keyword evidence="2" id="KW-0732">Signal</keyword>
<keyword evidence="6" id="KW-1185">Reference proteome</keyword>
<sequence length="425" mass="47378">MDAEAVHVIGNNGKWPLPKVEANVGNTIVVHTTNKLGRETMGLHWHGQFQTGTNNMDGPVGFTTNPAGSFWYHFHASGQYPDGLRGPMWYHEQMPGQVHYYLSTQNEADHDGAEPIPQATLINDKMTERFKILPGKRYLVRIISMSALASHFVRFDGHQLQVIAVDGVPVKAAPADTINISAAQRHDVTITGRKDAKKKNYAFVVLFDPDMFDFIPGTLNMNSDESFAMTRQPRIQLPLAIRALPICRPPYITQKVPTLFTALTTGQNAVQVVVINLDDGGHPFHMYGHNFQVMARNDVQPWDGNTSKFPQTLMRRDTIKVPTSGSLVLRFRADKPGSGLSVTFIESPIELQKQFPRGIPEDHENVCRNQGIPIEGNCSGNTRNVLDTSQCVQKEQFDPNPWGALINPPSHRRARSFVREIIAAS</sequence>
<evidence type="ECO:0000256" key="1">
    <source>
        <dbReference type="ARBA" id="ARBA00010609"/>
    </source>
</evidence>
<feature type="domain" description="Plastocyanin-like" evidence="4">
    <location>
        <begin position="267"/>
        <end position="337"/>
    </location>
</feature>
<evidence type="ECO:0000256" key="2">
    <source>
        <dbReference type="ARBA" id="ARBA00022729"/>
    </source>
</evidence>
<proteinExistence type="inferred from homology"/>
<dbReference type="Pfam" id="PF00394">
    <property type="entry name" value="Cu-oxidase"/>
    <property type="match status" value="1"/>
</dbReference>
<dbReference type="AlphaFoldDB" id="A0A6A5ZGN1"/>